<evidence type="ECO:0008006" key="3">
    <source>
        <dbReference type="Google" id="ProtNLM"/>
    </source>
</evidence>
<keyword evidence="2" id="KW-1185">Reference proteome</keyword>
<sequence>MRSDKPALPVIGDVIRYAYLWSHEHAAGREEGSKDRPAAVVALLRGENGRDEVVVFPITSTAPVEDGAGIEIPAATRARLGLQSEPCWVVVTEANVFAWPGPDLRRPETGENGFVYGSLPHALMATIRQAFAAWRARKGARTIRRTE</sequence>
<name>A0ABS7AE17_9PROT</name>
<dbReference type="EMBL" id="JAHYBZ010000007">
    <property type="protein sequence ID" value="MBW6400418.1"/>
    <property type="molecule type" value="Genomic_DNA"/>
</dbReference>
<proteinExistence type="predicted"/>
<evidence type="ECO:0000313" key="1">
    <source>
        <dbReference type="EMBL" id="MBW6400418.1"/>
    </source>
</evidence>
<protein>
    <recommendedName>
        <fullName evidence="3">Growth inhibitor PemK</fullName>
    </recommendedName>
</protein>
<dbReference type="Proteomes" id="UP001196565">
    <property type="component" value="Unassembled WGS sequence"/>
</dbReference>
<organism evidence="1 2">
    <name type="scientific">Roseomonas alba</name>
    <dbReference type="NCBI Taxonomy" id="2846776"/>
    <lineage>
        <taxon>Bacteria</taxon>
        <taxon>Pseudomonadati</taxon>
        <taxon>Pseudomonadota</taxon>
        <taxon>Alphaproteobacteria</taxon>
        <taxon>Acetobacterales</taxon>
        <taxon>Roseomonadaceae</taxon>
        <taxon>Roseomonas</taxon>
    </lineage>
</organism>
<dbReference type="RefSeq" id="WP_219764962.1">
    <property type="nucleotide sequence ID" value="NZ_JAHYBZ010000007.1"/>
</dbReference>
<gene>
    <name evidence="1" type="ORF">KPL78_21335</name>
</gene>
<comment type="caution">
    <text evidence="1">The sequence shown here is derived from an EMBL/GenBank/DDBJ whole genome shotgun (WGS) entry which is preliminary data.</text>
</comment>
<accession>A0ABS7AE17</accession>
<reference evidence="1 2" key="1">
    <citation type="submission" date="2021-07" db="EMBL/GenBank/DDBJ databases">
        <authorList>
            <person name="So Y."/>
        </authorList>
    </citation>
    <scope>NUCLEOTIDE SEQUENCE [LARGE SCALE GENOMIC DNA]</scope>
    <source>
        <strain evidence="1 2">HJA6</strain>
    </source>
</reference>
<evidence type="ECO:0000313" key="2">
    <source>
        <dbReference type="Proteomes" id="UP001196565"/>
    </source>
</evidence>